<keyword evidence="1" id="KW-0732">Signal</keyword>
<dbReference type="CDD" id="cd00037">
    <property type="entry name" value="CLECT"/>
    <property type="match status" value="1"/>
</dbReference>
<sequence length="308" mass="34150">MLRFWVSIGFSLLIHTEFCSAFCPKNGISGSTAGSCFFGLELNKTFDDANNFCATYFNGKLASITTPLDDSKVLELARSFFKSAENVWLGGTYDGSKIEWLDGSPDVYQNFVSETAPGKVVLNLKGELTKTGVNDLQAWILFGGQRTGPGVDDWKWSDGSPWNYTNWAPGEPNSGDSHCVRIYADVTNPAMTAKWDDWPSVDFAYKTDGWCGVVATGQCCPLWRPYPSTIISVKGHVVILIGNTAIVRRRISGLWGGQRMIGVGCLGQRRKPDWNRASWTTLDEKVSLNDFELILDFDDLDDLISIDH</sequence>
<evidence type="ECO:0000259" key="2">
    <source>
        <dbReference type="PROSITE" id="PS50041"/>
    </source>
</evidence>
<organism evidence="3 4">
    <name type="scientific">Mesorhabditis belari</name>
    <dbReference type="NCBI Taxonomy" id="2138241"/>
    <lineage>
        <taxon>Eukaryota</taxon>
        <taxon>Metazoa</taxon>
        <taxon>Ecdysozoa</taxon>
        <taxon>Nematoda</taxon>
        <taxon>Chromadorea</taxon>
        <taxon>Rhabditida</taxon>
        <taxon>Rhabditina</taxon>
        <taxon>Rhabditomorpha</taxon>
        <taxon>Rhabditoidea</taxon>
        <taxon>Rhabditidae</taxon>
        <taxon>Mesorhabditinae</taxon>
        <taxon>Mesorhabditis</taxon>
    </lineage>
</organism>
<accession>A0AAF3FC07</accession>
<proteinExistence type="predicted"/>
<feature type="domain" description="C-type lectin" evidence="2">
    <location>
        <begin position="139"/>
        <end position="197"/>
    </location>
</feature>
<name>A0AAF3FC07_9BILA</name>
<dbReference type="Pfam" id="PF00059">
    <property type="entry name" value="Lectin_C"/>
    <property type="match status" value="1"/>
</dbReference>
<evidence type="ECO:0000313" key="4">
    <source>
        <dbReference type="WBParaSite" id="MBELARI_LOCUS3500"/>
    </source>
</evidence>
<dbReference type="Gene3D" id="3.10.100.10">
    <property type="entry name" value="Mannose-Binding Protein A, subunit A"/>
    <property type="match status" value="2"/>
</dbReference>
<evidence type="ECO:0000313" key="3">
    <source>
        <dbReference type="Proteomes" id="UP000887575"/>
    </source>
</evidence>
<reference evidence="4" key="1">
    <citation type="submission" date="2024-02" db="UniProtKB">
        <authorList>
            <consortium name="WormBaseParasite"/>
        </authorList>
    </citation>
    <scope>IDENTIFICATION</scope>
</reference>
<feature type="domain" description="C-type lectin" evidence="2">
    <location>
        <begin position="32"/>
        <end position="117"/>
    </location>
</feature>
<dbReference type="SUPFAM" id="SSF56436">
    <property type="entry name" value="C-type lectin-like"/>
    <property type="match status" value="2"/>
</dbReference>
<protein>
    <recommendedName>
        <fullName evidence="2">C-type lectin domain-containing protein</fullName>
    </recommendedName>
</protein>
<dbReference type="InterPro" id="IPR016187">
    <property type="entry name" value="CTDL_fold"/>
</dbReference>
<dbReference type="InterPro" id="IPR001304">
    <property type="entry name" value="C-type_lectin-like"/>
</dbReference>
<dbReference type="WBParaSite" id="MBELARI_LOCUS3500">
    <property type="protein sequence ID" value="MBELARI_LOCUS3500"/>
    <property type="gene ID" value="MBELARI_LOCUS3500"/>
</dbReference>
<dbReference type="PROSITE" id="PS50041">
    <property type="entry name" value="C_TYPE_LECTIN_2"/>
    <property type="match status" value="2"/>
</dbReference>
<evidence type="ECO:0000256" key="1">
    <source>
        <dbReference type="SAM" id="SignalP"/>
    </source>
</evidence>
<dbReference type="Proteomes" id="UP000887575">
    <property type="component" value="Unassembled WGS sequence"/>
</dbReference>
<feature type="signal peptide" evidence="1">
    <location>
        <begin position="1"/>
        <end position="21"/>
    </location>
</feature>
<dbReference type="InterPro" id="IPR050111">
    <property type="entry name" value="C-type_lectin/snaclec_domain"/>
</dbReference>
<dbReference type="SMART" id="SM00034">
    <property type="entry name" value="CLECT"/>
    <property type="match status" value="1"/>
</dbReference>
<keyword evidence="3" id="KW-1185">Reference proteome</keyword>
<feature type="chain" id="PRO_5042029653" description="C-type lectin domain-containing protein" evidence="1">
    <location>
        <begin position="22"/>
        <end position="308"/>
    </location>
</feature>
<dbReference type="AlphaFoldDB" id="A0AAF3FC07"/>
<dbReference type="PANTHER" id="PTHR22803">
    <property type="entry name" value="MANNOSE, PHOSPHOLIPASE, LECTIN RECEPTOR RELATED"/>
    <property type="match status" value="1"/>
</dbReference>
<dbReference type="InterPro" id="IPR016186">
    <property type="entry name" value="C-type_lectin-like/link_sf"/>
</dbReference>